<sequence length="188" mass="20180">MTRSLNIVPPALDPAVSAERTTVESMTFPPSGFVPNHPHLPALIYRNALAIDPLVGDPASLFEDLFAKNGWQGIWRDGVFDYQHYHTGAHEVLGIANGRGLLLIGGPDGTEISVHGGDCIVLPAGTGHMRLEASRDFVVVGAYPPGQRADLQTGPADSEGLSRISSLPVPQTDPLRGRDGPLLRHWVR</sequence>
<dbReference type="EMBL" id="JACHBU010000002">
    <property type="protein sequence ID" value="MBB6507532.1"/>
    <property type="molecule type" value="Genomic_DNA"/>
</dbReference>
<keyword evidence="3" id="KW-1185">Reference proteome</keyword>
<reference evidence="2 3" key="1">
    <citation type="submission" date="2020-08" db="EMBL/GenBank/DDBJ databases">
        <title>The Agave Microbiome: Exploring the role of microbial communities in plant adaptations to desert environments.</title>
        <authorList>
            <person name="Partida-Martinez L.P."/>
        </authorList>
    </citation>
    <scope>NUCLEOTIDE SEQUENCE [LARGE SCALE GENOMIC DNA]</scope>
    <source>
        <strain evidence="2 3">AS3.12</strain>
    </source>
</reference>
<feature type="region of interest" description="Disordered" evidence="1">
    <location>
        <begin position="148"/>
        <end position="181"/>
    </location>
</feature>
<dbReference type="CDD" id="cd02219">
    <property type="entry name" value="cupin_YjlB-like"/>
    <property type="match status" value="1"/>
</dbReference>
<dbReference type="PIRSF" id="PIRSF019307">
    <property type="entry name" value="UCP019307"/>
    <property type="match status" value="1"/>
</dbReference>
<gene>
    <name evidence="2" type="ORF">F4695_000864</name>
</gene>
<dbReference type="InterPro" id="IPR014710">
    <property type="entry name" value="RmlC-like_jellyroll"/>
</dbReference>
<dbReference type="InterPro" id="IPR047121">
    <property type="entry name" value="YjiB-like"/>
</dbReference>
<evidence type="ECO:0000256" key="1">
    <source>
        <dbReference type="SAM" id="MobiDB-lite"/>
    </source>
</evidence>
<accession>A0A7X0JIZ9</accession>
<dbReference type="Proteomes" id="UP000585437">
    <property type="component" value="Unassembled WGS sequence"/>
</dbReference>
<name>A0A7X0JIZ9_9HYPH</name>
<dbReference type="Gene3D" id="2.60.120.10">
    <property type="entry name" value="Jelly Rolls"/>
    <property type="match status" value="1"/>
</dbReference>
<organism evidence="2 3">
    <name type="scientific">Rhizobium soli</name>
    <dbReference type="NCBI Taxonomy" id="424798"/>
    <lineage>
        <taxon>Bacteria</taxon>
        <taxon>Pseudomonadati</taxon>
        <taxon>Pseudomonadota</taxon>
        <taxon>Alphaproteobacteria</taxon>
        <taxon>Hyphomicrobiales</taxon>
        <taxon>Rhizobiaceae</taxon>
        <taxon>Rhizobium/Agrobacterium group</taxon>
        <taxon>Rhizobium</taxon>
    </lineage>
</organism>
<proteinExistence type="predicted"/>
<dbReference type="InterPro" id="IPR014500">
    <property type="entry name" value="UCP019307_cupin"/>
</dbReference>
<dbReference type="AlphaFoldDB" id="A0A7X0JIZ9"/>
<comment type="caution">
    <text evidence="2">The sequence shown here is derived from an EMBL/GenBank/DDBJ whole genome shotgun (WGS) entry which is preliminary data.</text>
</comment>
<evidence type="ECO:0000313" key="3">
    <source>
        <dbReference type="Proteomes" id="UP000585437"/>
    </source>
</evidence>
<evidence type="ECO:0000313" key="2">
    <source>
        <dbReference type="EMBL" id="MBB6507532.1"/>
    </source>
</evidence>
<dbReference type="InterPro" id="IPR011051">
    <property type="entry name" value="RmlC_Cupin_sf"/>
</dbReference>
<dbReference type="PANTHER" id="PTHR36448:SF2">
    <property type="entry name" value="CUPIN TYPE-1 DOMAIN-CONTAINING PROTEIN"/>
    <property type="match status" value="1"/>
</dbReference>
<dbReference type="PANTHER" id="PTHR36448">
    <property type="entry name" value="BLR7373 PROTEIN"/>
    <property type="match status" value="1"/>
</dbReference>
<dbReference type="SUPFAM" id="SSF51182">
    <property type="entry name" value="RmlC-like cupins"/>
    <property type="match status" value="1"/>
</dbReference>
<protein>
    <submittedName>
        <fullName evidence="2">Uncharacterized protein YjlB</fullName>
    </submittedName>
</protein>